<sequence>MIKAKIGKCVDCSKESRLTAARCQYCYWKHRKDVKKSKIVDSGITIVKKQAKPIRFLSKKRAAQNVLYLKKRRIFMEQNNTCKARLSGCTYWSTDVHHPQGRMGGLLTDESKFIALCRNCHNFIEENPNFAKENGFSISRI</sequence>
<dbReference type="Proteomes" id="UP000294752">
    <property type="component" value="Unassembled WGS sequence"/>
</dbReference>
<comment type="caution">
    <text evidence="1">The sequence shown here is derived from an EMBL/GenBank/DDBJ whole genome shotgun (WGS) entry which is preliminary data.</text>
</comment>
<evidence type="ECO:0000313" key="1">
    <source>
        <dbReference type="EMBL" id="TDS14762.1"/>
    </source>
</evidence>
<reference evidence="1 2" key="1">
    <citation type="submission" date="2019-03" db="EMBL/GenBank/DDBJ databases">
        <title>Genomic Encyclopedia of Type Strains, Phase III (KMG-III): the genomes of soil and plant-associated and newly described type strains.</title>
        <authorList>
            <person name="Whitman W."/>
        </authorList>
    </citation>
    <scope>NUCLEOTIDE SEQUENCE [LARGE SCALE GENOMIC DNA]</scope>
    <source>
        <strain evidence="1 2">CGMCC 1.12801</strain>
    </source>
</reference>
<accession>A0A4R7D381</accession>
<proteinExistence type="predicted"/>
<name>A0A4R7D381_9SPHI</name>
<dbReference type="AlphaFoldDB" id="A0A4R7D381"/>
<organism evidence="1 2">
    <name type="scientific">Sphingobacterium paludis</name>
    <dbReference type="NCBI Taxonomy" id="1476465"/>
    <lineage>
        <taxon>Bacteria</taxon>
        <taxon>Pseudomonadati</taxon>
        <taxon>Bacteroidota</taxon>
        <taxon>Sphingobacteriia</taxon>
        <taxon>Sphingobacteriales</taxon>
        <taxon>Sphingobacteriaceae</taxon>
        <taxon>Sphingobacterium</taxon>
    </lineage>
</organism>
<dbReference type="EMBL" id="SNZV01000003">
    <property type="protein sequence ID" value="TDS14762.1"/>
    <property type="molecule type" value="Genomic_DNA"/>
</dbReference>
<protein>
    <submittedName>
        <fullName evidence="1">Uncharacterized protein</fullName>
    </submittedName>
</protein>
<keyword evidence="2" id="KW-1185">Reference proteome</keyword>
<evidence type="ECO:0000313" key="2">
    <source>
        <dbReference type="Proteomes" id="UP000294752"/>
    </source>
</evidence>
<gene>
    <name evidence="1" type="ORF">B0I21_103261</name>
</gene>